<comment type="caution">
    <text evidence="2">The sequence shown here is derived from an EMBL/GenBank/DDBJ whole genome shotgun (WGS) entry which is preliminary data.</text>
</comment>
<proteinExistence type="predicted"/>
<protein>
    <submittedName>
        <fullName evidence="2">Uncharacterized protein</fullName>
    </submittedName>
</protein>
<feature type="region of interest" description="Disordered" evidence="1">
    <location>
        <begin position="1"/>
        <end position="49"/>
    </location>
</feature>
<dbReference type="EMBL" id="JARKIB010000033">
    <property type="protein sequence ID" value="KAJ7762175.1"/>
    <property type="molecule type" value="Genomic_DNA"/>
</dbReference>
<organism evidence="2 3">
    <name type="scientific">Mycena metata</name>
    <dbReference type="NCBI Taxonomy" id="1033252"/>
    <lineage>
        <taxon>Eukaryota</taxon>
        <taxon>Fungi</taxon>
        <taxon>Dikarya</taxon>
        <taxon>Basidiomycota</taxon>
        <taxon>Agaricomycotina</taxon>
        <taxon>Agaricomycetes</taxon>
        <taxon>Agaricomycetidae</taxon>
        <taxon>Agaricales</taxon>
        <taxon>Marasmiineae</taxon>
        <taxon>Mycenaceae</taxon>
        <taxon>Mycena</taxon>
    </lineage>
</organism>
<gene>
    <name evidence="2" type="ORF">B0H16DRAFT_1688284</name>
</gene>
<dbReference type="AlphaFoldDB" id="A0AAD7NIR2"/>
<name>A0AAD7NIR2_9AGAR</name>
<sequence>MRARARHTKLETKNLPAPAVHGYQADGYGYGRGRRTPRNHKKEEKGAREARIERGWVQWHPRISRNAAAQERESVSPKAAATIKISDERAAASASGDATAAVARASREPAPIVPRIALGRGKVWPSHNVAPEINLFGLDADFVELGVELVGPFLHAGTVGGIAGDGGDGDGVGQAGYERVGLGVDP</sequence>
<evidence type="ECO:0000256" key="1">
    <source>
        <dbReference type="SAM" id="MobiDB-lite"/>
    </source>
</evidence>
<evidence type="ECO:0000313" key="2">
    <source>
        <dbReference type="EMBL" id="KAJ7762175.1"/>
    </source>
</evidence>
<dbReference type="Proteomes" id="UP001215598">
    <property type="component" value="Unassembled WGS sequence"/>
</dbReference>
<accession>A0AAD7NIR2</accession>
<evidence type="ECO:0000313" key="3">
    <source>
        <dbReference type="Proteomes" id="UP001215598"/>
    </source>
</evidence>
<keyword evidence="3" id="KW-1185">Reference proteome</keyword>
<reference evidence="2" key="1">
    <citation type="submission" date="2023-03" db="EMBL/GenBank/DDBJ databases">
        <title>Massive genome expansion in bonnet fungi (Mycena s.s.) driven by repeated elements and novel gene families across ecological guilds.</title>
        <authorList>
            <consortium name="Lawrence Berkeley National Laboratory"/>
            <person name="Harder C.B."/>
            <person name="Miyauchi S."/>
            <person name="Viragh M."/>
            <person name="Kuo A."/>
            <person name="Thoen E."/>
            <person name="Andreopoulos B."/>
            <person name="Lu D."/>
            <person name="Skrede I."/>
            <person name="Drula E."/>
            <person name="Henrissat B."/>
            <person name="Morin E."/>
            <person name="Kohler A."/>
            <person name="Barry K."/>
            <person name="LaButti K."/>
            <person name="Morin E."/>
            <person name="Salamov A."/>
            <person name="Lipzen A."/>
            <person name="Mereny Z."/>
            <person name="Hegedus B."/>
            <person name="Baldrian P."/>
            <person name="Stursova M."/>
            <person name="Weitz H."/>
            <person name="Taylor A."/>
            <person name="Grigoriev I.V."/>
            <person name="Nagy L.G."/>
            <person name="Martin F."/>
            <person name="Kauserud H."/>
        </authorList>
    </citation>
    <scope>NUCLEOTIDE SEQUENCE</scope>
    <source>
        <strain evidence="2">CBHHK182m</strain>
    </source>
</reference>